<organism evidence="4 5">
    <name type="scientific">Protopolystoma xenopodis</name>
    <dbReference type="NCBI Taxonomy" id="117903"/>
    <lineage>
        <taxon>Eukaryota</taxon>
        <taxon>Metazoa</taxon>
        <taxon>Spiralia</taxon>
        <taxon>Lophotrochozoa</taxon>
        <taxon>Platyhelminthes</taxon>
        <taxon>Monogenea</taxon>
        <taxon>Polyopisthocotylea</taxon>
        <taxon>Polystomatidea</taxon>
        <taxon>Polystomatidae</taxon>
        <taxon>Protopolystoma</taxon>
    </lineage>
</organism>
<proteinExistence type="predicted"/>
<evidence type="ECO:0000256" key="2">
    <source>
        <dbReference type="ARBA" id="ARBA00023319"/>
    </source>
</evidence>
<comment type="caution">
    <text evidence="4">The sequence shown here is derived from an EMBL/GenBank/DDBJ whole genome shotgun (WGS) entry which is preliminary data.</text>
</comment>
<dbReference type="Pfam" id="PF07679">
    <property type="entry name" value="I-set"/>
    <property type="match status" value="1"/>
</dbReference>
<sequence length="182" mass="20116">MSIDKFSFSRLLRPIHATETEEVVLGCQVVGKPTPVVQWCKDGFRLRDSPDFIITNVGGTCKLRICRSNKAVHSGTYLCRATNACGEATTSARVTLDHPEPPSILVPLRDLVVTIQDRAKLQVAYRVSQPNIPTVSEEVPHFHWVRRVCSLKSGVGSADWRKQGFGSTGFKVTGRGIVQIQE</sequence>
<dbReference type="PROSITE" id="PS50835">
    <property type="entry name" value="IG_LIKE"/>
    <property type="match status" value="1"/>
</dbReference>
<dbReference type="InterPro" id="IPR036179">
    <property type="entry name" value="Ig-like_dom_sf"/>
</dbReference>
<dbReference type="AlphaFoldDB" id="A0A3S5FC78"/>
<name>A0A3S5FC78_9PLAT</name>
<keyword evidence="5" id="KW-1185">Reference proteome</keyword>
<dbReference type="SUPFAM" id="SSF48726">
    <property type="entry name" value="Immunoglobulin"/>
    <property type="match status" value="1"/>
</dbReference>
<dbReference type="InterPro" id="IPR050964">
    <property type="entry name" value="Striated_Muscle_Regulatory"/>
</dbReference>
<evidence type="ECO:0000313" key="4">
    <source>
        <dbReference type="EMBL" id="VEL10803.1"/>
    </source>
</evidence>
<dbReference type="OrthoDB" id="6157814at2759"/>
<evidence type="ECO:0000313" key="5">
    <source>
        <dbReference type="Proteomes" id="UP000784294"/>
    </source>
</evidence>
<dbReference type="EMBL" id="CAAALY010009994">
    <property type="protein sequence ID" value="VEL10803.1"/>
    <property type="molecule type" value="Genomic_DNA"/>
</dbReference>
<reference evidence="4" key="1">
    <citation type="submission" date="2018-11" db="EMBL/GenBank/DDBJ databases">
        <authorList>
            <consortium name="Pathogen Informatics"/>
        </authorList>
    </citation>
    <scope>NUCLEOTIDE SEQUENCE</scope>
</reference>
<accession>A0A3S5FC78</accession>
<dbReference type="InterPro" id="IPR007110">
    <property type="entry name" value="Ig-like_dom"/>
</dbReference>
<evidence type="ECO:0000256" key="1">
    <source>
        <dbReference type="ARBA" id="ARBA00022737"/>
    </source>
</evidence>
<dbReference type="Proteomes" id="UP000784294">
    <property type="component" value="Unassembled WGS sequence"/>
</dbReference>
<evidence type="ECO:0000259" key="3">
    <source>
        <dbReference type="PROSITE" id="PS50835"/>
    </source>
</evidence>
<dbReference type="InterPro" id="IPR013098">
    <property type="entry name" value="Ig_I-set"/>
</dbReference>
<dbReference type="PANTHER" id="PTHR13817:SF171">
    <property type="entry name" value="STRETCHIN-MLCK, ISOFORM U"/>
    <property type="match status" value="1"/>
</dbReference>
<feature type="domain" description="Ig-like" evidence="3">
    <location>
        <begin position="4"/>
        <end position="95"/>
    </location>
</feature>
<dbReference type="FunFam" id="2.60.40.10:FF:000107">
    <property type="entry name" value="Myosin, light chain kinase a"/>
    <property type="match status" value="1"/>
</dbReference>
<keyword evidence="2" id="KW-0393">Immunoglobulin domain</keyword>
<dbReference type="PANTHER" id="PTHR13817">
    <property type="entry name" value="TITIN"/>
    <property type="match status" value="1"/>
</dbReference>
<protein>
    <recommendedName>
        <fullName evidence="3">Ig-like domain-containing protein</fullName>
    </recommendedName>
</protein>
<gene>
    <name evidence="4" type="ORF">PXEA_LOCUS4243</name>
</gene>
<dbReference type="Gene3D" id="2.60.40.10">
    <property type="entry name" value="Immunoglobulins"/>
    <property type="match status" value="1"/>
</dbReference>
<keyword evidence="1" id="KW-0677">Repeat</keyword>
<dbReference type="InterPro" id="IPR013783">
    <property type="entry name" value="Ig-like_fold"/>
</dbReference>